<proteinExistence type="predicted"/>
<reference evidence="1 2" key="1">
    <citation type="submission" date="2024-05" db="EMBL/GenBank/DDBJ databases">
        <title>A high-quality chromosomal-level genome assembly of Topmouth culter (Culter alburnus).</title>
        <authorList>
            <person name="Zhao H."/>
        </authorList>
    </citation>
    <scope>NUCLEOTIDE SEQUENCE [LARGE SCALE GENOMIC DNA]</scope>
    <source>
        <strain evidence="1">CATC2023</strain>
        <tissue evidence="1">Muscle</tissue>
    </source>
</reference>
<name>A0AAW1ZMU3_CULAL</name>
<dbReference type="PANTHER" id="PTHR31912">
    <property type="entry name" value="IP13529P"/>
    <property type="match status" value="1"/>
</dbReference>
<dbReference type="AlphaFoldDB" id="A0AAW1ZMU3"/>
<protein>
    <submittedName>
        <fullName evidence="1">Uncharacterized protein</fullName>
    </submittedName>
</protein>
<dbReference type="Proteomes" id="UP001479290">
    <property type="component" value="Unassembled WGS sequence"/>
</dbReference>
<dbReference type="EMBL" id="JAWDJR010000015">
    <property type="protein sequence ID" value="KAK9962661.1"/>
    <property type="molecule type" value="Genomic_DNA"/>
</dbReference>
<sequence length="690" mass="78847">QDRVALFLAHLRFRSSQTFTNINYVVKHTSSLIGDIVNRLKTKTMSLFSQLGHDQSPQVEELRQEFSDAAEPFKGLETDYKQIKYFTNSGNFIQPVEEVLPSISYVQQRDSVTGSVRQVAVADTYQRIPLKPLLVKILELPAILQAMMEWQRKKRDFLQDVFDGEFCKSHPLFSKEVSVPLLLYNDDCETVNPLGSKTAVHKLGFIYFILKSLPPDLLSNLQSHFLLAVYKSDDAKTYGIDAVLRPVVDELKCLENDGITVNTRDFQGVVKFTVVQVVGDNLGLNAILGYSESFSGNHVCRLCRVHRDVLRAQTQEGLALLRDANTHRADLETDNPSKTGLKRDSVLNSLSFYHVTDNVAVDVMHDILEGVGAYEVKLLNYRITSFDYGFSDNIDSPLRQSAAQMWCLLHLLPLMIGDLIPTDSKEWELLLLLLMSMEIIFSPSVTLAATRYLSKIIEDHHSLFLELYPHLHLRPKHHFMLHYPRVIQKLGPLIHLWSMRFEGKHGFFKRVSHDTCNFRNICKTMAYRHQIMQCYSFMCGSLLSHNTEIGPGYTTFLANLEGYKDIQSGLIGLPLFTELYIPARVTVKGTTYRSGIMVFLSYDKDGDPQFGLIKTILVLEQMGRSRIKLVVQKWETLGFEKHLFAYGVTPTKNLLAIDVEELLDHHPLHAVKSYREHDDTSYISLRYILF</sequence>
<evidence type="ECO:0000313" key="1">
    <source>
        <dbReference type="EMBL" id="KAK9962661.1"/>
    </source>
</evidence>
<gene>
    <name evidence="1" type="ORF">ABG768_008015</name>
</gene>
<feature type="non-terminal residue" evidence="1">
    <location>
        <position position="1"/>
    </location>
</feature>
<comment type="caution">
    <text evidence="1">The sequence shown here is derived from an EMBL/GenBank/DDBJ whole genome shotgun (WGS) entry which is preliminary data.</text>
</comment>
<dbReference type="PANTHER" id="PTHR31912:SF34">
    <property type="entry name" value="NOTOCHORD-RELATED PROTEIN"/>
    <property type="match status" value="1"/>
</dbReference>
<evidence type="ECO:0000313" key="2">
    <source>
        <dbReference type="Proteomes" id="UP001479290"/>
    </source>
</evidence>
<keyword evidence="2" id="KW-1185">Reference proteome</keyword>
<organism evidence="1 2">
    <name type="scientific">Culter alburnus</name>
    <name type="common">Topmouth culter</name>
    <dbReference type="NCBI Taxonomy" id="194366"/>
    <lineage>
        <taxon>Eukaryota</taxon>
        <taxon>Metazoa</taxon>
        <taxon>Chordata</taxon>
        <taxon>Craniata</taxon>
        <taxon>Vertebrata</taxon>
        <taxon>Euteleostomi</taxon>
        <taxon>Actinopterygii</taxon>
        <taxon>Neopterygii</taxon>
        <taxon>Teleostei</taxon>
        <taxon>Ostariophysi</taxon>
        <taxon>Cypriniformes</taxon>
        <taxon>Xenocyprididae</taxon>
        <taxon>Xenocypridinae</taxon>
        <taxon>Culter</taxon>
    </lineage>
</organism>
<accession>A0AAW1ZMU3</accession>